<dbReference type="InterPro" id="IPR044797">
    <property type="entry name" value="At4g06598-like"/>
</dbReference>
<dbReference type="EMBL" id="JACTNZ010000006">
    <property type="protein sequence ID" value="KAG5544440.1"/>
    <property type="molecule type" value="Genomic_DNA"/>
</dbReference>
<dbReference type="PANTHER" id="PTHR46835">
    <property type="entry name" value="BASIC-LEUCINE ZIPPER (BZIP) TRANSCRIPTION FACTOR FAMILY PROTEIN-RELATED"/>
    <property type="match status" value="1"/>
</dbReference>
<keyword evidence="4" id="KW-1185">Reference proteome</keyword>
<feature type="region of interest" description="Disordered" evidence="2">
    <location>
        <begin position="72"/>
        <end position="91"/>
    </location>
</feature>
<comment type="caution">
    <text evidence="3">The sequence shown here is derived from an EMBL/GenBank/DDBJ whole genome shotgun (WGS) entry which is preliminary data.</text>
</comment>
<evidence type="ECO:0000256" key="1">
    <source>
        <dbReference type="SAM" id="Coils"/>
    </source>
</evidence>
<evidence type="ECO:0000313" key="3">
    <source>
        <dbReference type="EMBL" id="KAG5544440.1"/>
    </source>
</evidence>
<protein>
    <submittedName>
        <fullName evidence="3">Uncharacterized protein</fullName>
    </submittedName>
</protein>
<keyword evidence="1" id="KW-0175">Coiled coil</keyword>
<organism evidence="3 4">
    <name type="scientific">Rhododendron griersonianum</name>
    <dbReference type="NCBI Taxonomy" id="479676"/>
    <lineage>
        <taxon>Eukaryota</taxon>
        <taxon>Viridiplantae</taxon>
        <taxon>Streptophyta</taxon>
        <taxon>Embryophyta</taxon>
        <taxon>Tracheophyta</taxon>
        <taxon>Spermatophyta</taxon>
        <taxon>Magnoliopsida</taxon>
        <taxon>eudicotyledons</taxon>
        <taxon>Gunneridae</taxon>
        <taxon>Pentapetalae</taxon>
        <taxon>asterids</taxon>
        <taxon>Ericales</taxon>
        <taxon>Ericaceae</taxon>
        <taxon>Ericoideae</taxon>
        <taxon>Rhodoreae</taxon>
        <taxon>Rhododendron</taxon>
    </lineage>
</organism>
<sequence length="91" mass="10775">MFLALQADVSKFSTALEFLDQHNTIMRMENQVLKQRLDKLAQEHVRKTVEMEMLQREIARFQMVYQLQQQQQSQNNSRELDGQFASLSLTN</sequence>
<name>A0AAV6JWC9_9ERIC</name>
<evidence type="ECO:0000256" key="2">
    <source>
        <dbReference type="SAM" id="MobiDB-lite"/>
    </source>
</evidence>
<gene>
    <name evidence="3" type="ORF">RHGRI_017011</name>
</gene>
<evidence type="ECO:0000313" key="4">
    <source>
        <dbReference type="Proteomes" id="UP000823749"/>
    </source>
</evidence>
<dbReference type="AlphaFoldDB" id="A0AAV6JWC9"/>
<accession>A0AAV6JWC9</accession>
<dbReference type="Proteomes" id="UP000823749">
    <property type="component" value="Chromosome 6"/>
</dbReference>
<proteinExistence type="predicted"/>
<feature type="coiled-coil region" evidence="1">
    <location>
        <begin position="23"/>
        <end position="71"/>
    </location>
</feature>
<dbReference type="PANTHER" id="PTHR46835:SF3">
    <property type="entry name" value="BASIC-LEUCINE ZIPPER (BZIP) TRANSCRIPTION FACTOR FAMILY PROTEIN"/>
    <property type="match status" value="1"/>
</dbReference>
<reference evidence="3 4" key="1">
    <citation type="submission" date="2020-08" db="EMBL/GenBank/DDBJ databases">
        <title>Plant Genome Project.</title>
        <authorList>
            <person name="Zhang R.-G."/>
        </authorList>
    </citation>
    <scope>NUCLEOTIDE SEQUENCE [LARGE SCALE GENOMIC DNA]</scope>
    <source>
        <strain evidence="3">WSP0</strain>
        <tissue evidence="3">Leaf</tissue>
    </source>
</reference>